<evidence type="ECO:0000256" key="4">
    <source>
        <dbReference type="PROSITE-ProRule" id="PRU00169"/>
    </source>
</evidence>
<dbReference type="InterPro" id="IPR000160">
    <property type="entry name" value="GGDEF_dom"/>
</dbReference>
<protein>
    <submittedName>
        <fullName evidence="9">Response regulator</fullName>
    </submittedName>
</protein>
<feature type="domain" description="GGDEF" evidence="7">
    <location>
        <begin position="411"/>
        <end position="543"/>
    </location>
</feature>
<dbReference type="InterPro" id="IPR050595">
    <property type="entry name" value="Bact_response_regulator"/>
</dbReference>
<proteinExistence type="predicted"/>
<dbReference type="PANTHER" id="PTHR44591">
    <property type="entry name" value="STRESS RESPONSE REGULATOR PROTEIN 1"/>
    <property type="match status" value="1"/>
</dbReference>
<keyword evidence="10" id="KW-1185">Reference proteome</keyword>
<evidence type="ECO:0000259" key="6">
    <source>
        <dbReference type="PROSITE" id="PS50883"/>
    </source>
</evidence>
<dbReference type="Gene3D" id="3.20.20.450">
    <property type="entry name" value="EAL domain"/>
    <property type="match status" value="1"/>
</dbReference>
<sequence length="808" mass="89567">MSGAAHGHLEELQQSYRRSLPLKAQQVRELWDKLKFLNWSEDGVTLLQSLSHRLAGSGGAYGFPLISDRAQALDQLLQALDHQHVGDTQRARVEELVEDLCRTLLAAREVERPAAHPLGPSRSELPVLVVDDDPDLRALLNVHLAAAGYRVVSADAPSSALQCLDHEDVAAVVLDWHFPPPAVSGADAVELIRGKAGPDVPIILLSARTDLTARLQGLRSGCSGYLCKPVDVELLLSELASFAENGREPDRVLLIDDDPEILRYFQLVLSEAGMDVQSLRSPLQALQKIQRFKPTAILLDRHMPGCSGEELIRLLADVPECETVPLLLISGELDQGVIEQALHLGVTACLPKTIEHTQLVQEVRGALALGRRRAARMSGLLRARNHHGAMDRQHLMEHIDRLLGRQDETSEQAALIYLGLDQLDLVRAQHGAPAWWAMHEQLEQLIDEWLEPEAVWSPISDTVIAILCQDRPGGHAEQLADLLRRKIEQLPFRYRRHILHTSASVAIVPANGYRNGYDWLRDAEKGQRESQRQGGNRVVRLVADADVTGLRLGDSLDTAQLALTLRAYVDVDGGAPNTFSAEVQCLSPDGEWLSPAVFRPAMQQRGLLAAVDQWALTAAVRLLKREQDQPDLARVVVTPLQRNPDLTPLVAHLADLLGRAPLPRHRRLYLEVSEDWLRLHRRSVELHAGRLEELGCALSLMGYGSSEPTIDAELLQPFSQLRLSRNLIEQVGKEPAAQERAKRLISLALAHECEVLAGDIDDARTMSLLWQAGARLFRGGFVSGSEVQRQYLADQLEADNQVALERRR</sequence>
<dbReference type="Proteomes" id="UP000613768">
    <property type="component" value="Unassembled WGS sequence"/>
</dbReference>
<dbReference type="PROSITE" id="PS50110">
    <property type="entry name" value="RESPONSE_REGULATORY"/>
    <property type="match status" value="2"/>
</dbReference>
<dbReference type="SMART" id="SM00267">
    <property type="entry name" value="GGDEF"/>
    <property type="match status" value="1"/>
</dbReference>
<dbReference type="CDD" id="cd17574">
    <property type="entry name" value="REC_OmpR"/>
    <property type="match status" value="1"/>
</dbReference>
<feature type="domain" description="EAL" evidence="6">
    <location>
        <begin position="545"/>
        <end position="800"/>
    </location>
</feature>
<dbReference type="SMART" id="SM00448">
    <property type="entry name" value="REC"/>
    <property type="match status" value="2"/>
</dbReference>
<keyword evidence="1 4" id="KW-0597">Phosphoprotein</keyword>
<gene>
    <name evidence="9" type="ORF">IFO71_04185</name>
</gene>
<evidence type="ECO:0000256" key="3">
    <source>
        <dbReference type="PROSITE-ProRule" id="PRU00110"/>
    </source>
</evidence>
<dbReference type="InterPro" id="IPR043128">
    <property type="entry name" value="Rev_trsase/Diguanyl_cyclase"/>
</dbReference>
<dbReference type="RefSeq" id="WP_192028282.1">
    <property type="nucleotide sequence ID" value="NZ_JACYTR010000005.1"/>
</dbReference>
<dbReference type="GO" id="GO:0000160">
    <property type="term" value="P:phosphorelay signal transduction system"/>
    <property type="evidence" value="ECO:0007669"/>
    <property type="project" value="UniProtKB-KW"/>
</dbReference>
<dbReference type="Gene3D" id="3.30.70.270">
    <property type="match status" value="1"/>
</dbReference>
<dbReference type="InterPro" id="IPR001789">
    <property type="entry name" value="Sig_transdc_resp-reg_receiver"/>
</dbReference>
<dbReference type="Pfam" id="PF00990">
    <property type="entry name" value="GGDEF"/>
    <property type="match status" value="1"/>
</dbReference>
<reference evidence="9 10" key="1">
    <citation type="submission" date="2020-09" db="EMBL/GenBank/DDBJ databases">
        <title>Pseudoxanthomonas sp. CAU 1598 isolated from sand of Yaerae Beach.</title>
        <authorList>
            <person name="Kim W."/>
        </authorList>
    </citation>
    <scope>NUCLEOTIDE SEQUENCE [LARGE SCALE GENOMIC DNA]</scope>
    <source>
        <strain evidence="9 10">CAU 1598</strain>
    </source>
</reference>
<feature type="modified residue" description="Phosphohistidine" evidence="3">
    <location>
        <position position="52"/>
    </location>
</feature>
<dbReference type="SMART" id="SM00052">
    <property type="entry name" value="EAL"/>
    <property type="match status" value="1"/>
</dbReference>
<dbReference type="InterPro" id="IPR029787">
    <property type="entry name" value="Nucleotide_cyclase"/>
</dbReference>
<feature type="modified residue" description="4-aspartylphosphate" evidence="4">
    <location>
        <position position="175"/>
    </location>
</feature>
<keyword evidence="2" id="KW-0902">Two-component regulatory system</keyword>
<dbReference type="PANTHER" id="PTHR44591:SF3">
    <property type="entry name" value="RESPONSE REGULATORY DOMAIN-CONTAINING PROTEIN"/>
    <property type="match status" value="1"/>
</dbReference>
<evidence type="ECO:0000256" key="2">
    <source>
        <dbReference type="ARBA" id="ARBA00023012"/>
    </source>
</evidence>
<dbReference type="PROSITE" id="PS50883">
    <property type="entry name" value="EAL"/>
    <property type="match status" value="1"/>
</dbReference>
<dbReference type="EMBL" id="JACYTR010000005">
    <property type="protein sequence ID" value="MBD8524935.1"/>
    <property type="molecule type" value="Genomic_DNA"/>
</dbReference>
<accession>A0AAW3ZJ18</accession>
<evidence type="ECO:0000259" key="5">
    <source>
        <dbReference type="PROSITE" id="PS50110"/>
    </source>
</evidence>
<dbReference type="Pfam" id="PF00072">
    <property type="entry name" value="Response_reg"/>
    <property type="match status" value="2"/>
</dbReference>
<organism evidence="9 10">
    <name type="scientific">Pseudomarimonas arenosa</name>
    <dbReference type="NCBI Taxonomy" id="2774145"/>
    <lineage>
        <taxon>Bacteria</taxon>
        <taxon>Pseudomonadati</taxon>
        <taxon>Pseudomonadota</taxon>
        <taxon>Gammaproteobacteria</taxon>
        <taxon>Lysobacterales</taxon>
        <taxon>Lysobacteraceae</taxon>
        <taxon>Pseudomarimonas</taxon>
    </lineage>
</organism>
<dbReference type="AlphaFoldDB" id="A0AAW3ZJ18"/>
<feature type="domain" description="Response regulatory" evidence="5">
    <location>
        <begin position="251"/>
        <end position="367"/>
    </location>
</feature>
<dbReference type="PROSITE" id="PS50894">
    <property type="entry name" value="HPT"/>
    <property type="match status" value="1"/>
</dbReference>
<dbReference type="InterPro" id="IPR035919">
    <property type="entry name" value="EAL_sf"/>
</dbReference>
<dbReference type="SUPFAM" id="SSF55073">
    <property type="entry name" value="Nucleotide cyclase"/>
    <property type="match status" value="1"/>
</dbReference>
<dbReference type="CDD" id="cd00156">
    <property type="entry name" value="REC"/>
    <property type="match status" value="1"/>
</dbReference>
<evidence type="ECO:0000313" key="10">
    <source>
        <dbReference type="Proteomes" id="UP000613768"/>
    </source>
</evidence>
<dbReference type="Pfam" id="PF00563">
    <property type="entry name" value="EAL"/>
    <property type="match status" value="1"/>
</dbReference>
<dbReference type="SUPFAM" id="SSF47226">
    <property type="entry name" value="Histidine-containing phosphotransfer domain, HPT domain"/>
    <property type="match status" value="1"/>
</dbReference>
<dbReference type="GO" id="GO:0004672">
    <property type="term" value="F:protein kinase activity"/>
    <property type="evidence" value="ECO:0007669"/>
    <property type="project" value="UniProtKB-ARBA"/>
</dbReference>
<evidence type="ECO:0000259" key="8">
    <source>
        <dbReference type="PROSITE" id="PS50894"/>
    </source>
</evidence>
<evidence type="ECO:0000259" key="7">
    <source>
        <dbReference type="PROSITE" id="PS50887"/>
    </source>
</evidence>
<comment type="caution">
    <text evidence="9">The sequence shown here is derived from an EMBL/GenBank/DDBJ whole genome shotgun (WGS) entry which is preliminary data.</text>
</comment>
<name>A0AAW3ZJ18_9GAMM</name>
<feature type="domain" description="HPt" evidence="8">
    <location>
        <begin position="12"/>
        <end position="114"/>
    </location>
</feature>
<dbReference type="InterPro" id="IPR036641">
    <property type="entry name" value="HPT_dom_sf"/>
</dbReference>
<dbReference type="SUPFAM" id="SSF52172">
    <property type="entry name" value="CheY-like"/>
    <property type="match status" value="2"/>
</dbReference>
<dbReference type="PROSITE" id="PS50887">
    <property type="entry name" value="GGDEF"/>
    <property type="match status" value="1"/>
</dbReference>
<feature type="modified residue" description="4-aspartylphosphate" evidence="4">
    <location>
        <position position="300"/>
    </location>
</feature>
<dbReference type="InterPro" id="IPR011006">
    <property type="entry name" value="CheY-like_superfamily"/>
</dbReference>
<dbReference type="Gene3D" id="3.40.50.2300">
    <property type="match status" value="2"/>
</dbReference>
<evidence type="ECO:0000256" key="1">
    <source>
        <dbReference type="ARBA" id="ARBA00022553"/>
    </source>
</evidence>
<evidence type="ECO:0000313" key="9">
    <source>
        <dbReference type="EMBL" id="MBD8524935.1"/>
    </source>
</evidence>
<dbReference type="InterPro" id="IPR008207">
    <property type="entry name" value="Sig_transdc_His_kin_Hpt_dom"/>
</dbReference>
<feature type="domain" description="Response regulatory" evidence="5">
    <location>
        <begin position="126"/>
        <end position="243"/>
    </location>
</feature>
<dbReference type="InterPro" id="IPR001633">
    <property type="entry name" value="EAL_dom"/>
</dbReference>
<dbReference type="SUPFAM" id="SSF141868">
    <property type="entry name" value="EAL domain-like"/>
    <property type="match status" value="1"/>
</dbReference>